<dbReference type="PANTHER" id="PTHR10334">
    <property type="entry name" value="CYSTEINE-RICH SECRETORY PROTEIN-RELATED"/>
    <property type="match status" value="1"/>
</dbReference>
<evidence type="ECO:0000313" key="6">
    <source>
        <dbReference type="EMBL" id="RMX47244.1"/>
    </source>
</evidence>
<dbReference type="EMBL" id="RCHS01002452">
    <property type="protein sequence ID" value="RMX47244.1"/>
    <property type="molecule type" value="Genomic_DNA"/>
</dbReference>
<sequence length="470" mass="52580">MLISVLVLSLVFNLCDAAPGRVGFPLNRFPGAHKLQIKKRGSVDSSACLDAHNTKRAIHSAPPLTWDDELARKAQHWANHLASIGSLKHDPNAKAGENLYFSYSSVPQETSCQDADYDFNNPHSSRKTGHFTQVVWQATTKLGVAKATTDRGQGYVTYIVARYDPPGNYRGQFAENHNKNIPHQSRSTLHQDSFFQGVLIWKEKMASMTMITVAFLLVLMLVLSECRHRKLARPPLHRYAIAKKGLCPMGGGDKNAGCNHWEKQGYCNQGNLYYDFVSTNCPASCGICQARPTPPPRPRPVRVNLKECLEAHNLARALHGARPLTWNRTLARSAQAWALDLAKRNKFEHSRVRGEGENLYYSMGSSEKTATCKDALDAWYGEVSDYPFSNPPKSIFDVPGVQIGHFTQVVWKSTRQLGVGIATIKRGFWTKTYVVARYTPPGNYWGRFKQESAVVLHVTQKLLNGKREGI</sequence>
<dbReference type="SMART" id="SM00198">
    <property type="entry name" value="SCP"/>
    <property type="match status" value="2"/>
</dbReference>
<accession>A0A3M6U157</accession>
<proteinExistence type="predicted"/>
<evidence type="ECO:0000256" key="4">
    <source>
        <dbReference type="SAM" id="SignalP"/>
    </source>
</evidence>
<evidence type="ECO:0000256" key="1">
    <source>
        <dbReference type="ARBA" id="ARBA00022656"/>
    </source>
</evidence>
<dbReference type="Pfam" id="PF00188">
    <property type="entry name" value="CAP"/>
    <property type="match status" value="2"/>
</dbReference>
<evidence type="ECO:0000256" key="3">
    <source>
        <dbReference type="SAM" id="Phobius"/>
    </source>
</evidence>
<comment type="caution">
    <text evidence="2">Lacks conserved residue(s) required for the propagation of feature annotation.</text>
</comment>
<keyword evidence="1" id="KW-0800">Toxin</keyword>
<dbReference type="InterPro" id="IPR014044">
    <property type="entry name" value="CAP_dom"/>
</dbReference>
<protein>
    <recommendedName>
        <fullName evidence="5">ShKT domain-containing protein</fullName>
    </recommendedName>
</protein>
<reference evidence="6 7" key="1">
    <citation type="journal article" date="2018" name="Sci. Rep.">
        <title>Comparative analysis of the Pocillopora damicornis genome highlights role of immune system in coral evolution.</title>
        <authorList>
            <person name="Cunning R."/>
            <person name="Bay R.A."/>
            <person name="Gillette P."/>
            <person name="Baker A.C."/>
            <person name="Traylor-Knowles N."/>
        </authorList>
    </citation>
    <scope>NUCLEOTIDE SEQUENCE [LARGE SCALE GENOMIC DNA]</scope>
    <source>
        <strain evidence="6">RSMAS</strain>
        <tissue evidence="6">Whole animal</tissue>
    </source>
</reference>
<keyword evidence="3" id="KW-0812">Transmembrane</keyword>
<evidence type="ECO:0000259" key="5">
    <source>
        <dbReference type="PROSITE" id="PS51670"/>
    </source>
</evidence>
<dbReference type="InterPro" id="IPR034113">
    <property type="entry name" value="SCP_GAPR1-like"/>
</dbReference>
<dbReference type="Proteomes" id="UP000275408">
    <property type="component" value="Unassembled WGS sequence"/>
</dbReference>
<dbReference type="SUPFAM" id="SSF55797">
    <property type="entry name" value="PR-1-like"/>
    <property type="match status" value="2"/>
</dbReference>
<dbReference type="PROSITE" id="PS01009">
    <property type="entry name" value="CRISP_1"/>
    <property type="match status" value="2"/>
</dbReference>
<feature type="domain" description="ShKT" evidence="5">
    <location>
        <begin position="247"/>
        <end position="288"/>
    </location>
</feature>
<dbReference type="OrthoDB" id="5950291at2759"/>
<evidence type="ECO:0000313" key="7">
    <source>
        <dbReference type="Proteomes" id="UP000275408"/>
    </source>
</evidence>
<keyword evidence="7" id="KW-1185">Reference proteome</keyword>
<dbReference type="STRING" id="46731.A0A3M6U157"/>
<dbReference type="CDD" id="cd05382">
    <property type="entry name" value="CAP_GAPR1-like"/>
    <property type="match status" value="2"/>
</dbReference>
<feature type="signal peptide" evidence="4">
    <location>
        <begin position="1"/>
        <end position="17"/>
    </location>
</feature>
<evidence type="ECO:0000256" key="2">
    <source>
        <dbReference type="PROSITE-ProRule" id="PRU01005"/>
    </source>
</evidence>
<dbReference type="PRINTS" id="PR00837">
    <property type="entry name" value="V5TPXLIKE"/>
</dbReference>
<keyword evidence="3" id="KW-0472">Membrane</keyword>
<dbReference type="InterPro" id="IPR003582">
    <property type="entry name" value="ShKT_dom"/>
</dbReference>
<dbReference type="InterPro" id="IPR001283">
    <property type="entry name" value="CRISP-related"/>
</dbReference>
<keyword evidence="3" id="KW-1133">Transmembrane helix</keyword>
<dbReference type="Pfam" id="PF01549">
    <property type="entry name" value="ShK"/>
    <property type="match status" value="1"/>
</dbReference>
<dbReference type="InterPro" id="IPR002413">
    <property type="entry name" value="V5_allergen-like"/>
</dbReference>
<dbReference type="FunFam" id="3.40.33.10:FF:000010">
    <property type="entry name" value="Predicted protein"/>
    <property type="match status" value="2"/>
</dbReference>
<dbReference type="GO" id="GO:0090729">
    <property type="term" value="F:toxin activity"/>
    <property type="evidence" value="ECO:0007669"/>
    <property type="project" value="UniProtKB-KW"/>
</dbReference>
<keyword evidence="4" id="KW-0732">Signal</keyword>
<dbReference type="InterPro" id="IPR035940">
    <property type="entry name" value="CAP_sf"/>
</dbReference>
<feature type="chain" id="PRO_5018118734" description="ShKT domain-containing protein" evidence="4">
    <location>
        <begin position="18"/>
        <end position="470"/>
    </location>
</feature>
<dbReference type="InterPro" id="IPR018244">
    <property type="entry name" value="Allrgn_V5/Tpx1_CS"/>
</dbReference>
<dbReference type="AlphaFoldDB" id="A0A3M6U157"/>
<comment type="caution">
    <text evidence="6">The sequence shown here is derived from an EMBL/GenBank/DDBJ whole genome shotgun (WGS) entry which is preliminary data.</text>
</comment>
<feature type="transmembrane region" description="Helical" evidence="3">
    <location>
        <begin position="205"/>
        <end position="223"/>
    </location>
</feature>
<organism evidence="6 7">
    <name type="scientific">Pocillopora damicornis</name>
    <name type="common">Cauliflower coral</name>
    <name type="synonym">Millepora damicornis</name>
    <dbReference type="NCBI Taxonomy" id="46731"/>
    <lineage>
        <taxon>Eukaryota</taxon>
        <taxon>Metazoa</taxon>
        <taxon>Cnidaria</taxon>
        <taxon>Anthozoa</taxon>
        <taxon>Hexacorallia</taxon>
        <taxon>Scleractinia</taxon>
        <taxon>Astrocoeniina</taxon>
        <taxon>Pocilloporidae</taxon>
        <taxon>Pocillopora</taxon>
    </lineage>
</organism>
<dbReference type="Gene3D" id="3.40.33.10">
    <property type="entry name" value="CAP"/>
    <property type="match status" value="2"/>
</dbReference>
<dbReference type="Gene3D" id="1.10.10.1940">
    <property type="match status" value="1"/>
</dbReference>
<dbReference type="PRINTS" id="PR00838">
    <property type="entry name" value="V5ALLERGEN"/>
</dbReference>
<dbReference type="PROSITE" id="PS51670">
    <property type="entry name" value="SHKT"/>
    <property type="match status" value="1"/>
</dbReference>
<dbReference type="SMART" id="SM00254">
    <property type="entry name" value="ShKT"/>
    <property type="match status" value="1"/>
</dbReference>
<name>A0A3M6U157_POCDA</name>
<dbReference type="GO" id="GO:0005576">
    <property type="term" value="C:extracellular region"/>
    <property type="evidence" value="ECO:0007669"/>
    <property type="project" value="InterPro"/>
</dbReference>
<gene>
    <name evidence="6" type="ORF">pdam_00012929</name>
</gene>